<evidence type="ECO:0000256" key="1">
    <source>
        <dbReference type="SAM" id="MobiDB-lite"/>
    </source>
</evidence>
<proteinExistence type="predicted"/>
<sequence>MSLALTRLRPLLQAAHASTIPSIDRVRQSNFELLRDSLANASTSPTRVWTNYTNLVAYLGHEPLPLDLHQKVLRKCVPPSNTLRASATRRIFAGNVPPSPHVFEGRFIAIIRNIRAAGYMPTLEDYHFILEQFAAVGHHEGVMHVYNEITSLHIEPRSKTFGLCLQAIAHRLTLPVPPHAKEAQAAAAHRMVSDLIDGMKKYQRPVTSVNQDLALRILRETADEEGFELFIKFGYGVDLCNPDCPPVEFLSDDPPPPPQPFSTAALNMTIETLGRFKDISRMVQTFEVLTNPLPERNASYDEEHAEELGIYNQSPYPYPTPSARPNTTTYNILIRHLSQAGHAVLARHYLNQAMRLERQVGHNLRHTLFKNPVSPHFALNRGTLLPVFGESNRDKNAGLMRWLHSKFPRILIRKRNDLVFYLQCRESLLKRAAPLQEPVVNSAPAPQPAPSLAIEGRWKAPKPVGEVFELDLDNEAPPEPTPPAKPFDVDVHIGILRRDITEINDLYKYVDRILSRTTYRVKQRLGRRVAAERDIYLNTEGKRTAWRWREVHSERPKYIIEDAGELGFLSPFLVSRGSASVVAFIVATKPASRSDWASCSAPGMVAVATQSAPHTAEQQPTKAVVATKRAGTLPRSGSAAVEGKKTSQRAGKPIINWFQRKLAGGSSFVKPKRAENQLPPGQGRPTSIPLRTSDRISSAPPPNKQTSKSDIARRKTISLNEEEDGELYANDLASEISSPVEADEDASMRPLPPSVPPSPSPSSASYVSDPRTFRSLAASTKPTTLLSIDLNGNGMAHIAQAPAPIARLHVRSSSTATSGPAGVSFSALPPASDNAALRILNQHSNSAVPPVQAPLHTTHHPRNNPRPSSPPLDNASVLTLASSAYAIPSRTGVNTPGWSSAPPSALGDSISMSHFNGSIIYPDAESTSHYLLGDDDVDASVRALRPRSSRRGSWESEASRWSARVQQGGSAAAPSLARDGRSLWTSNSIRTGGMSAENDMDEKSDAESQVDATSLEGDRVPEQTPKIPHQVAADALRIPLPDSADDDLLAVPSEDATPVEEVHEDATTPNERVPA</sequence>
<evidence type="ECO:0000313" key="2">
    <source>
        <dbReference type="EMBL" id="GAT53968.1"/>
    </source>
</evidence>
<feature type="compositionally biased region" description="Pro residues" evidence="1">
    <location>
        <begin position="750"/>
        <end position="760"/>
    </location>
</feature>
<dbReference type="Proteomes" id="UP000815677">
    <property type="component" value="Unassembled WGS sequence"/>
</dbReference>
<feature type="region of interest" description="Disordered" evidence="1">
    <location>
        <begin position="945"/>
        <end position="1028"/>
    </location>
</feature>
<protein>
    <submittedName>
        <fullName evidence="2">Uncharacterized protein</fullName>
    </submittedName>
</protein>
<accession>A0ABQ0LS57</accession>
<feature type="region of interest" description="Disordered" evidence="1">
    <location>
        <begin position="847"/>
        <end position="875"/>
    </location>
</feature>
<feature type="region of interest" description="Disordered" evidence="1">
    <location>
        <begin position="1040"/>
        <end position="1075"/>
    </location>
</feature>
<organism evidence="2 3">
    <name type="scientific">Mycena chlorophos</name>
    <name type="common">Agaric fungus</name>
    <name type="synonym">Agaricus chlorophos</name>
    <dbReference type="NCBI Taxonomy" id="658473"/>
    <lineage>
        <taxon>Eukaryota</taxon>
        <taxon>Fungi</taxon>
        <taxon>Dikarya</taxon>
        <taxon>Basidiomycota</taxon>
        <taxon>Agaricomycotina</taxon>
        <taxon>Agaricomycetes</taxon>
        <taxon>Agaricomycetidae</taxon>
        <taxon>Agaricales</taxon>
        <taxon>Marasmiineae</taxon>
        <taxon>Mycenaceae</taxon>
        <taxon>Mycena</taxon>
    </lineage>
</organism>
<gene>
    <name evidence="2" type="ORF">MCHLO_10856</name>
</gene>
<keyword evidence="3" id="KW-1185">Reference proteome</keyword>
<reference evidence="2" key="1">
    <citation type="submission" date="2014-09" db="EMBL/GenBank/DDBJ databases">
        <title>Genome sequence of the luminous mushroom Mycena chlorophos for searching fungal bioluminescence genes.</title>
        <authorList>
            <person name="Tanaka Y."/>
            <person name="Kasuga D."/>
            <person name="Oba Y."/>
            <person name="Hase S."/>
            <person name="Sato K."/>
            <person name="Oba Y."/>
            <person name="Sakakibara Y."/>
        </authorList>
    </citation>
    <scope>NUCLEOTIDE SEQUENCE</scope>
</reference>
<evidence type="ECO:0000313" key="3">
    <source>
        <dbReference type="Proteomes" id="UP000815677"/>
    </source>
</evidence>
<dbReference type="EMBL" id="DF848493">
    <property type="protein sequence ID" value="GAT53968.1"/>
    <property type="molecule type" value="Genomic_DNA"/>
</dbReference>
<name>A0ABQ0LS57_MYCCL</name>
<feature type="region of interest" description="Disordered" evidence="1">
    <location>
        <begin position="671"/>
        <end position="768"/>
    </location>
</feature>